<proteinExistence type="predicted"/>
<evidence type="ECO:0000313" key="3">
    <source>
        <dbReference type="Proteomes" id="UP000316621"/>
    </source>
</evidence>
<gene>
    <name evidence="2" type="ORF">C5167_024735</name>
</gene>
<dbReference type="Pfam" id="PF08268">
    <property type="entry name" value="FBA_3"/>
    <property type="match status" value="1"/>
</dbReference>
<dbReference type="PANTHER" id="PTHR31672:SF13">
    <property type="entry name" value="F-BOX PROTEIN CPR30-LIKE"/>
    <property type="match status" value="1"/>
</dbReference>
<name>A0A4Y7JPG1_PAPSO</name>
<dbReference type="Gramene" id="RZC62984">
    <property type="protein sequence ID" value="RZC62984"/>
    <property type="gene ID" value="C5167_024735"/>
</dbReference>
<keyword evidence="3" id="KW-1185">Reference proteome</keyword>
<reference evidence="2 3" key="1">
    <citation type="journal article" date="2018" name="Science">
        <title>The opium poppy genome and morphinan production.</title>
        <authorList>
            <person name="Guo L."/>
            <person name="Winzer T."/>
            <person name="Yang X."/>
            <person name="Li Y."/>
            <person name="Ning Z."/>
            <person name="He Z."/>
            <person name="Teodor R."/>
            <person name="Lu Y."/>
            <person name="Bowser T.A."/>
            <person name="Graham I.A."/>
            <person name="Ye K."/>
        </authorList>
    </citation>
    <scope>NUCLEOTIDE SEQUENCE [LARGE SCALE GENOMIC DNA]</scope>
    <source>
        <strain evidence="3">cv. HN1</strain>
        <tissue evidence="2">Leaves</tissue>
    </source>
</reference>
<dbReference type="NCBIfam" id="TIGR01640">
    <property type="entry name" value="F_box_assoc_1"/>
    <property type="match status" value="1"/>
</dbReference>
<accession>A0A4Y7JPG1</accession>
<dbReference type="InterPro" id="IPR050796">
    <property type="entry name" value="SCF_F-box_component"/>
</dbReference>
<organism evidence="2 3">
    <name type="scientific">Papaver somniferum</name>
    <name type="common">Opium poppy</name>
    <dbReference type="NCBI Taxonomy" id="3469"/>
    <lineage>
        <taxon>Eukaryota</taxon>
        <taxon>Viridiplantae</taxon>
        <taxon>Streptophyta</taxon>
        <taxon>Embryophyta</taxon>
        <taxon>Tracheophyta</taxon>
        <taxon>Spermatophyta</taxon>
        <taxon>Magnoliopsida</taxon>
        <taxon>Ranunculales</taxon>
        <taxon>Papaveraceae</taxon>
        <taxon>Papaveroideae</taxon>
        <taxon>Papaver</taxon>
    </lineage>
</organism>
<dbReference type="InterPro" id="IPR017451">
    <property type="entry name" value="F-box-assoc_interact_dom"/>
</dbReference>
<dbReference type="InterPro" id="IPR013187">
    <property type="entry name" value="F-box-assoc_dom_typ3"/>
</dbReference>
<dbReference type="Proteomes" id="UP000316621">
    <property type="component" value="Chromosome 5"/>
</dbReference>
<feature type="domain" description="F-box associated beta-propeller type 3" evidence="1">
    <location>
        <begin position="157"/>
        <end position="255"/>
    </location>
</feature>
<evidence type="ECO:0000259" key="1">
    <source>
        <dbReference type="Pfam" id="PF08268"/>
    </source>
</evidence>
<sequence>MTRNKNKAKDLVQAAIEEESPIPVVDINIITNKLTATLPAKDCCAPPPSKVYECVPVIEKARPLPDLPLDIIVTDIFTRLPAECIFQLWQQTNSSDVLYDYFTINANFIRAHLDRGFRAITPTIVIQSLTQYVGNVVKLFISEDGTAENFKAATSLDLLAVFRIWNPITKEQVILAPRRYTPVRVCGFYFHPLKKEYEVVCVRTSRTKPRWDFQILSLRTKSKRGVGTCYYGPSIKKPASVFVNGTLYWMVYMFMPQAYLTQHIHRGN</sequence>
<evidence type="ECO:0000313" key="2">
    <source>
        <dbReference type="EMBL" id="RZC62984.1"/>
    </source>
</evidence>
<dbReference type="AlphaFoldDB" id="A0A4Y7JPG1"/>
<dbReference type="STRING" id="3469.A0A4Y7JPG1"/>
<dbReference type="PANTHER" id="PTHR31672">
    <property type="entry name" value="BNACNNG10540D PROTEIN"/>
    <property type="match status" value="1"/>
</dbReference>
<dbReference type="EMBL" id="CM010719">
    <property type="protein sequence ID" value="RZC62984.1"/>
    <property type="molecule type" value="Genomic_DNA"/>
</dbReference>
<protein>
    <recommendedName>
        <fullName evidence="1">F-box associated beta-propeller type 3 domain-containing protein</fullName>
    </recommendedName>
</protein>